<evidence type="ECO:0000256" key="1">
    <source>
        <dbReference type="ARBA" id="ARBA00006043"/>
    </source>
</evidence>
<evidence type="ECO:0000313" key="9">
    <source>
        <dbReference type="Proteomes" id="UP001159364"/>
    </source>
</evidence>
<dbReference type="GO" id="GO:0031593">
    <property type="term" value="F:polyubiquitin modification-dependent protein binding"/>
    <property type="evidence" value="ECO:0007669"/>
    <property type="project" value="TreeGrafter"/>
</dbReference>
<dbReference type="PANTHER" id="PTHR12555">
    <property type="entry name" value="UBIQUITIN FUSION DEGRADATON PROTEIN 1"/>
    <property type="match status" value="1"/>
</dbReference>
<comment type="caution">
    <text evidence="8">The sequence shown here is derived from an EMBL/GenBank/DDBJ whole genome shotgun (WGS) entry which is preliminary data.</text>
</comment>
<dbReference type="GO" id="GO:0036503">
    <property type="term" value="P:ERAD pathway"/>
    <property type="evidence" value="ECO:0007669"/>
    <property type="project" value="TreeGrafter"/>
</dbReference>
<evidence type="ECO:0000313" key="8">
    <source>
        <dbReference type="EMBL" id="KAJ8768739.1"/>
    </source>
</evidence>
<accession>A0AAV8TRN7</accession>
<dbReference type="InterPro" id="IPR055417">
    <property type="entry name" value="UFD1_N1"/>
</dbReference>
<feature type="domain" description="Ubiquitin fusion degradation protein UFD1 N-terminal subdomain 1" evidence="6">
    <location>
        <begin position="55"/>
        <end position="150"/>
    </location>
</feature>
<comment type="similarity">
    <text evidence="1">Belongs to the UFD1 family.</text>
</comment>
<reference evidence="8 9" key="1">
    <citation type="submission" date="2021-09" db="EMBL/GenBank/DDBJ databases">
        <title>Genomic insights and catalytic innovation underlie evolution of tropane alkaloids biosynthesis.</title>
        <authorList>
            <person name="Wang Y.-J."/>
            <person name="Tian T."/>
            <person name="Huang J.-P."/>
            <person name="Huang S.-X."/>
        </authorList>
    </citation>
    <scope>NUCLEOTIDE SEQUENCE [LARGE SCALE GENOMIC DNA]</scope>
    <source>
        <strain evidence="8">KIB-2018</strain>
        <tissue evidence="8">Leaf</tissue>
    </source>
</reference>
<evidence type="ECO:0000256" key="4">
    <source>
        <dbReference type="ARBA" id="ARBA00022840"/>
    </source>
</evidence>
<dbReference type="Gene3D" id="2.40.40.50">
    <property type="entry name" value="Ubiquitin fusion degradation protein UFD1, N-terminal domain"/>
    <property type="match status" value="1"/>
</dbReference>
<organism evidence="8 9">
    <name type="scientific">Erythroxylum novogranatense</name>
    <dbReference type="NCBI Taxonomy" id="1862640"/>
    <lineage>
        <taxon>Eukaryota</taxon>
        <taxon>Viridiplantae</taxon>
        <taxon>Streptophyta</taxon>
        <taxon>Embryophyta</taxon>
        <taxon>Tracheophyta</taxon>
        <taxon>Spermatophyta</taxon>
        <taxon>Magnoliopsida</taxon>
        <taxon>eudicotyledons</taxon>
        <taxon>Gunneridae</taxon>
        <taxon>Pentapetalae</taxon>
        <taxon>rosids</taxon>
        <taxon>fabids</taxon>
        <taxon>Malpighiales</taxon>
        <taxon>Erythroxylaceae</taxon>
        <taxon>Erythroxylum</taxon>
    </lineage>
</organism>
<dbReference type="InterPro" id="IPR004854">
    <property type="entry name" value="Ufd1-like"/>
</dbReference>
<dbReference type="GO" id="GO:0006511">
    <property type="term" value="P:ubiquitin-dependent protein catabolic process"/>
    <property type="evidence" value="ECO:0007669"/>
    <property type="project" value="InterPro"/>
</dbReference>
<keyword evidence="2" id="KW-0547">Nucleotide-binding</keyword>
<proteinExistence type="inferred from homology"/>
<evidence type="ECO:0008006" key="10">
    <source>
        <dbReference type="Google" id="ProtNLM"/>
    </source>
</evidence>
<dbReference type="AlphaFoldDB" id="A0AAV8TRN7"/>
<dbReference type="Pfam" id="PF03152">
    <property type="entry name" value="UFD1_N1"/>
    <property type="match status" value="1"/>
</dbReference>
<feature type="domain" description="Ubiquitin fusion degradation protein UFD1 N-terminal subdomain 2" evidence="7">
    <location>
        <begin position="152"/>
        <end position="226"/>
    </location>
</feature>
<dbReference type="InterPro" id="IPR055418">
    <property type="entry name" value="UFD1_N2"/>
</dbReference>
<evidence type="ECO:0000259" key="6">
    <source>
        <dbReference type="Pfam" id="PF03152"/>
    </source>
</evidence>
<keyword evidence="4" id="KW-0067">ATP-binding</keyword>
<sequence length="295" mass="33250">MDVGSSNESHDSDIELSDSEYESLYSCYSGEDVEGLDEYPTPTTSVSSPDRYGVFERLYRCHPLSSIGKSHLEHGNQIIMPRSALALLLDLEVDEYPMLFKIENRPSERLSHCGVSEFTAEEGSVYLPKWMMENLQLDNGDFVDVKRITLVKGTRVCLQPHSSEFFRVSNVRAVLETSLRSYFCLTRGDTIVVNYNSKDYYFNVVDTKPNSAVCIIDADVEVDFVPSLDSERQFPEPPQPAKRETDLPLSDVVKPQSLYKTADHAAKTGAKVVVAETSKNKVFQPFTGKKYSLRD</sequence>
<dbReference type="InterPro" id="IPR042299">
    <property type="entry name" value="Ufd1-like_Nn"/>
</dbReference>
<dbReference type="Proteomes" id="UP001159364">
    <property type="component" value="Linkage Group LG04"/>
</dbReference>
<dbReference type="Pfam" id="PF24842">
    <property type="entry name" value="UFD1_N2"/>
    <property type="match status" value="1"/>
</dbReference>
<dbReference type="Gene3D" id="3.10.330.10">
    <property type="match status" value="1"/>
</dbReference>
<dbReference type="GO" id="GO:0034098">
    <property type="term" value="C:VCP-NPL4-UFD1 AAA ATPase complex"/>
    <property type="evidence" value="ECO:0007669"/>
    <property type="project" value="TreeGrafter"/>
</dbReference>
<dbReference type="PANTHER" id="PTHR12555:SF13">
    <property type="entry name" value="UBIQUITIN RECOGNITION FACTOR IN ER-ASSOCIATED DEGRADATION PROTEIN 1"/>
    <property type="match status" value="1"/>
</dbReference>
<dbReference type="SUPFAM" id="SSF54585">
    <property type="entry name" value="Cdc48 domain 2-like"/>
    <property type="match status" value="1"/>
</dbReference>
<evidence type="ECO:0000256" key="3">
    <source>
        <dbReference type="ARBA" id="ARBA00022786"/>
    </source>
</evidence>
<evidence type="ECO:0000256" key="2">
    <source>
        <dbReference type="ARBA" id="ARBA00022741"/>
    </source>
</evidence>
<dbReference type="EMBL" id="JAIWQS010000004">
    <property type="protein sequence ID" value="KAJ8768739.1"/>
    <property type="molecule type" value="Genomic_DNA"/>
</dbReference>
<dbReference type="GO" id="GO:0005524">
    <property type="term" value="F:ATP binding"/>
    <property type="evidence" value="ECO:0007669"/>
    <property type="project" value="UniProtKB-KW"/>
</dbReference>
<evidence type="ECO:0000259" key="7">
    <source>
        <dbReference type="Pfam" id="PF24842"/>
    </source>
</evidence>
<feature type="region of interest" description="Disordered" evidence="5">
    <location>
        <begin position="230"/>
        <end position="250"/>
    </location>
</feature>
<evidence type="ECO:0000256" key="5">
    <source>
        <dbReference type="SAM" id="MobiDB-lite"/>
    </source>
</evidence>
<keyword evidence="3" id="KW-0833">Ubl conjugation pathway</keyword>
<name>A0AAV8TRN7_9ROSI</name>
<keyword evidence="9" id="KW-1185">Reference proteome</keyword>
<gene>
    <name evidence="8" type="ORF">K2173_023643</name>
</gene>
<dbReference type="InterPro" id="IPR029067">
    <property type="entry name" value="CDC48_domain_2-like_sf"/>
</dbReference>
<protein>
    <recommendedName>
        <fullName evidence="10">Ubiquitin fusion degradaton protein</fullName>
    </recommendedName>
</protein>